<dbReference type="SUPFAM" id="SSF52499">
    <property type="entry name" value="Isochorismatase-like hydrolases"/>
    <property type="match status" value="1"/>
</dbReference>
<proteinExistence type="predicted"/>
<dbReference type="Proteomes" id="UP000292958">
    <property type="component" value="Unassembled WGS sequence"/>
</dbReference>
<keyword evidence="3" id="KW-1185">Reference proteome</keyword>
<protein>
    <submittedName>
        <fullName evidence="2">Nicotinamidase-related amidase</fullName>
    </submittedName>
</protein>
<evidence type="ECO:0000313" key="2">
    <source>
        <dbReference type="EMBL" id="RZU35494.1"/>
    </source>
</evidence>
<evidence type="ECO:0000259" key="1">
    <source>
        <dbReference type="Pfam" id="PF00857"/>
    </source>
</evidence>
<dbReference type="AlphaFoldDB" id="A0A4Q7YFF3"/>
<dbReference type="RefSeq" id="WP_207231900.1">
    <property type="nucleotide sequence ID" value="NZ_SHKW01000002.1"/>
</dbReference>
<dbReference type="EMBL" id="SHKW01000002">
    <property type="protein sequence ID" value="RZU35494.1"/>
    <property type="molecule type" value="Genomic_DNA"/>
</dbReference>
<accession>A0A4Q7YFF3</accession>
<dbReference type="PANTHER" id="PTHR43559:SF3">
    <property type="entry name" value="HYDROLASE YCAC-RELATED"/>
    <property type="match status" value="1"/>
</dbReference>
<comment type="caution">
    <text evidence="2">The sequence shown here is derived from an EMBL/GenBank/DDBJ whole genome shotgun (WGS) entry which is preliminary data.</text>
</comment>
<dbReference type="InterPro" id="IPR036380">
    <property type="entry name" value="Isochorismatase-like_sf"/>
</dbReference>
<sequence>MPANLAKTLLSPDNHSLLMIDHQYLQMLTIRSHDASEVINHAVALVEAAAIFEVPLLTTTAFKERQGLVAPLAEASKAVKPIDRTTLNSWEDPRIVDWVEKTGRKKLVIAGQWTEVCVAMPVLSALDAGYEVYVVTDACGGASREAHDMAVKRMVQAGARPITTWVYVSELQRDWARAATAEKVTKLFAQRGGAFGQGLLWEWDLLDLKEGTR</sequence>
<gene>
    <name evidence="2" type="ORF">BDD14_5550</name>
</gene>
<feature type="domain" description="Isochorismatase-like" evidence="1">
    <location>
        <begin position="17"/>
        <end position="164"/>
    </location>
</feature>
<dbReference type="PANTHER" id="PTHR43559">
    <property type="entry name" value="HYDROLASE YCAC-RELATED"/>
    <property type="match status" value="1"/>
</dbReference>
<dbReference type="Pfam" id="PF00857">
    <property type="entry name" value="Isochorismatase"/>
    <property type="match status" value="1"/>
</dbReference>
<dbReference type="InterPro" id="IPR000868">
    <property type="entry name" value="Isochorismatase-like_dom"/>
</dbReference>
<dbReference type="Gene3D" id="3.40.50.850">
    <property type="entry name" value="Isochorismatase-like"/>
    <property type="match status" value="1"/>
</dbReference>
<name>A0A4Q7YFF3_9BACT</name>
<dbReference type="InterPro" id="IPR053152">
    <property type="entry name" value="Hydrolase_YcaC-like"/>
</dbReference>
<evidence type="ECO:0000313" key="3">
    <source>
        <dbReference type="Proteomes" id="UP000292958"/>
    </source>
</evidence>
<organism evidence="2 3">
    <name type="scientific">Edaphobacter modestus</name>
    <dbReference type="NCBI Taxonomy" id="388466"/>
    <lineage>
        <taxon>Bacteria</taxon>
        <taxon>Pseudomonadati</taxon>
        <taxon>Acidobacteriota</taxon>
        <taxon>Terriglobia</taxon>
        <taxon>Terriglobales</taxon>
        <taxon>Acidobacteriaceae</taxon>
        <taxon>Edaphobacter</taxon>
    </lineage>
</organism>
<reference evidence="2 3" key="1">
    <citation type="submission" date="2019-02" db="EMBL/GenBank/DDBJ databases">
        <title>Genomic Encyclopedia of Archaeal and Bacterial Type Strains, Phase II (KMG-II): from individual species to whole genera.</title>
        <authorList>
            <person name="Goeker M."/>
        </authorList>
    </citation>
    <scope>NUCLEOTIDE SEQUENCE [LARGE SCALE GENOMIC DNA]</scope>
    <source>
        <strain evidence="2 3">DSM 18101</strain>
    </source>
</reference>